<evidence type="ECO:0000256" key="1">
    <source>
        <dbReference type="ARBA" id="ARBA00006484"/>
    </source>
</evidence>
<name>A0A9W9F905_9EURO</name>
<gene>
    <name evidence="5" type="ORF">NUU61_005045</name>
</gene>
<dbReference type="RefSeq" id="XP_056511240.1">
    <property type="nucleotide sequence ID" value="XM_056655627.1"/>
</dbReference>
<dbReference type="Gene3D" id="3.40.50.720">
    <property type="entry name" value="NAD(P)-binding Rossmann-like Domain"/>
    <property type="match status" value="1"/>
</dbReference>
<dbReference type="PRINTS" id="PR00080">
    <property type="entry name" value="SDRFAMILY"/>
</dbReference>
<protein>
    <submittedName>
        <fullName evidence="5">Short-chain dehydrogenase/reductase SDR</fullName>
    </submittedName>
</protein>
<dbReference type="FunFam" id="3.40.50.720:FF:000084">
    <property type="entry name" value="Short-chain dehydrogenase reductase"/>
    <property type="match status" value="1"/>
</dbReference>
<evidence type="ECO:0000313" key="6">
    <source>
        <dbReference type="Proteomes" id="UP001141434"/>
    </source>
</evidence>
<dbReference type="Pfam" id="PF13561">
    <property type="entry name" value="adh_short_C2"/>
    <property type="match status" value="1"/>
</dbReference>
<dbReference type="GeneID" id="81394795"/>
<evidence type="ECO:0000256" key="2">
    <source>
        <dbReference type="ARBA" id="ARBA00022857"/>
    </source>
</evidence>
<evidence type="ECO:0000313" key="5">
    <source>
        <dbReference type="EMBL" id="KAJ5095689.1"/>
    </source>
</evidence>
<dbReference type="InterPro" id="IPR002347">
    <property type="entry name" value="SDR_fam"/>
</dbReference>
<dbReference type="SUPFAM" id="SSF51735">
    <property type="entry name" value="NAD(P)-binding Rossmann-fold domains"/>
    <property type="match status" value="1"/>
</dbReference>
<dbReference type="InterPro" id="IPR036291">
    <property type="entry name" value="NAD(P)-bd_dom_sf"/>
</dbReference>
<dbReference type="PANTHER" id="PTHR48107:SF16">
    <property type="entry name" value="NADPH-DEPENDENT ALDEHYDE REDUCTASE 1, CHLOROPLASTIC"/>
    <property type="match status" value="1"/>
</dbReference>
<feature type="region of interest" description="Disordered" evidence="4">
    <location>
        <begin position="1"/>
        <end position="37"/>
    </location>
</feature>
<dbReference type="GO" id="GO:0016614">
    <property type="term" value="F:oxidoreductase activity, acting on CH-OH group of donors"/>
    <property type="evidence" value="ECO:0007669"/>
    <property type="project" value="UniProtKB-ARBA"/>
</dbReference>
<reference evidence="5" key="1">
    <citation type="submission" date="2022-11" db="EMBL/GenBank/DDBJ databases">
        <authorList>
            <person name="Petersen C."/>
        </authorList>
    </citation>
    <scope>NUCLEOTIDE SEQUENCE</scope>
    <source>
        <strain evidence="5">IBT 34128</strain>
    </source>
</reference>
<accession>A0A9W9F905</accession>
<dbReference type="InterPro" id="IPR020904">
    <property type="entry name" value="Sc_DH/Rdtase_CS"/>
</dbReference>
<evidence type="ECO:0000256" key="4">
    <source>
        <dbReference type="SAM" id="MobiDB-lite"/>
    </source>
</evidence>
<evidence type="ECO:0000256" key="3">
    <source>
        <dbReference type="ARBA" id="ARBA00023002"/>
    </source>
</evidence>
<dbReference type="Proteomes" id="UP001141434">
    <property type="component" value="Unassembled WGS sequence"/>
</dbReference>
<dbReference type="AlphaFoldDB" id="A0A9W9F905"/>
<reference evidence="5" key="2">
    <citation type="journal article" date="2023" name="IMA Fungus">
        <title>Comparative genomic study of the Penicillium genus elucidates a diverse pangenome and 15 lateral gene transfer events.</title>
        <authorList>
            <person name="Petersen C."/>
            <person name="Sorensen T."/>
            <person name="Nielsen M.R."/>
            <person name="Sondergaard T.E."/>
            <person name="Sorensen J.L."/>
            <person name="Fitzpatrick D.A."/>
            <person name="Frisvad J.C."/>
            <person name="Nielsen K.L."/>
        </authorList>
    </citation>
    <scope>NUCLEOTIDE SEQUENCE</scope>
    <source>
        <strain evidence="5">IBT 34128</strain>
    </source>
</reference>
<keyword evidence="2" id="KW-0521">NADP</keyword>
<proteinExistence type="inferred from homology"/>
<dbReference type="PROSITE" id="PS00061">
    <property type="entry name" value="ADH_SHORT"/>
    <property type="match status" value="1"/>
</dbReference>
<sequence length="297" mass="31776">MASPMGEHGTFKAPPGAQSQQKPGLESKMAPASESTKLEAEGQFVEYVGSGKLKDKKVLVTGGDSGIGRSVAVLMAREGADISIAFLPGETEDAECVKTMVEKEGRSCLLIPGDLRDRNACRCTVEEHVKKFGKINVLVNNASKQYMYKEFVDTDLDKTEDIFKANIIQMIAVTKFALAHMSRGDCIINTSSVVALRGSATMVDYAATKGAIVSFTRSLAAQLIPKGIRVNAVAPGAIYTPIQADTREAKQMEGWGQKAGLGRPGEPSEVATSFVFLASPDAALYYGQVMHCYPLGD</sequence>
<keyword evidence="3" id="KW-0560">Oxidoreductase</keyword>
<keyword evidence="6" id="KW-1185">Reference proteome</keyword>
<dbReference type="PRINTS" id="PR00081">
    <property type="entry name" value="GDHRDH"/>
</dbReference>
<organism evidence="5 6">
    <name type="scientific">Penicillium alfredii</name>
    <dbReference type="NCBI Taxonomy" id="1506179"/>
    <lineage>
        <taxon>Eukaryota</taxon>
        <taxon>Fungi</taxon>
        <taxon>Dikarya</taxon>
        <taxon>Ascomycota</taxon>
        <taxon>Pezizomycotina</taxon>
        <taxon>Eurotiomycetes</taxon>
        <taxon>Eurotiomycetidae</taxon>
        <taxon>Eurotiales</taxon>
        <taxon>Aspergillaceae</taxon>
        <taxon>Penicillium</taxon>
    </lineage>
</organism>
<dbReference type="OrthoDB" id="47007at2759"/>
<dbReference type="PANTHER" id="PTHR48107">
    <property type="entry name" value="NADPH-DEPENDENT ALDEHYDE REDUCTASE-LIKE PROTEIN, CHLOROPLASTIC-RELATED"/>
    <property type="match status" value="1"/>
</dbReference>
<comment type="caution">
    <text evidence="5">The sequence shown here is derived from an EMBL/GenBank/DDBJ whole genome shotgun (WGS) entry which is preliminary data.</text>
</comment>
<dbReference type="EMBL" id="JAPMSZ010000007">
    <property type="protein sequence ID" value="KAJ5095689.1"/>
    <property type="molecule type" value="Genomic_DNA"/>
</dbReference>
<comment type="similarity">
    <text evidence="1">Belongs to the short-chain dehydrogenases/reductases (SDR) family.</text>
</comment>